<comment type="caution">
    <text evidence="3">The sequence shown here is derived from an EMBL/GenBank/DDBJ whole genome shotgun (WGS) entry which is preliminary data.</text>
</comment>
<protein>
    <submittedName>
        <fullName evidence="3">Uncharacterized protein</fullName>
    </submittedName>
</protein>
<keyword evidence="2" id="KW-1133">Transmembrane helix</keyword>
<proteinExistence type="predicted"/>
<keyword evidence="4" id="KW-1185">Reference proteome</keyword>
<feature type="transmembrane region" description="Helical" evidence="2">
    <location>
        <begin position="59"/>
        <end position="85"/>
    </location>
</feature>
<keyword evidence="2" id="KW-0812">Transmembrane</keyword>
<dbReference type="Proteomes" id="UP001500121">
    <property type="component" value="Unassembled WGS sequence"/>
</dbReference>
<evidence type="ECO:0000313" key="3">
    <source>
        <dbReference type="EMBL" id="GAA4753006.1"/>
    </source>
</evidence>
<dbReference type="EMBL" id="BAABLP010000006">
    <property type="protein sequence ID" value="GAA4753006.1"/>
    <property type="molecule type" value="Genomic_DNA"/>
</dbReference>
<evidence type="ECO:0000256" key="1">
    <source>
        <dbReference type="SAM" id="MobiDB-lite"/>
    </source>
</evidence>
<feature type="region of interest" description="Disordered" evidence="1">
    <location>
        <begin position="21"/>
        <end position="46"/>
    </location>
</feature>
<sequence length="140" mass="14793">MGGRTPGREETIAVRGRVGIAGPSLDAGATTGAPRRTRRPGGHAVVSHPRTGAPLRYTWSMWIALVVGIVAGWALLAVLVALAMGRAVRVAEQRRPRARRPARTVLGRTVQLMTGQIPVMGARTLKAVTGAVPIIRPRNG</sequence>
<evidence type="ECO:0000313" key="4">
    <source>
        <dbReference type="Proteomes" id="UP001500121"/>
    </source>
</evidence>
<organism evidence="3 4">
    <name type="scientific">Amnibacterium soli</name>
    <dbReference type="NCBI Taxonomy" id="1282736"/>
    <lineage>
        <taxon>Bacteria</taxon>
        <taxon>Bacillati</taxon>
        <taxon>Actinomycetota</taxon>
        <taxon>Actinomycetes</taxon>
        <taxon>Micrococcales</taxon>
        <taxon>Microbacteriaceae</taxon>
        <taxon>Amnibacterium</taxon>
    </lineage>
</organism>
<accession>A0ABP8ZCV8</accession>
<evidence type="ECO:0000256" key="2">
    <source>
        <dbReference type="SAM" id="Phobius"/>
    </source>
</evidence>
<keyword evidence="2" id="KW-0472">Membrane</keyword>
<reference evidence="4" key="1">
    <citation type="journal article" date="2019" name="Int. J. Syst. Evol. Microbiol.">
        <title>The Global Catalogue of Microorganisms (GCM) 10K type strain sequencing project: providing services to taxonomists for standard genome sequencing and annotation.</title>
        <authorList>
            <consortium name="The Broad Institute Genomics Platform"/>
            <consortium name="The Broad Institute Genome Sequencing Center for Infectious Disease"/>
            <person name="Wu L."/>
            <person name="Ma J."/>
        </authorList>
    </citation>
    <scope>NUCLEOTIDE SEQUENCE [LARGE SCALE GENOMIC DNA]</scope>
    <source>
        <strain evidence="4">JCM 19015</strain>
    </source>
</reference>
<name>A0ABP8ZCV8_9MICO</name>
<gene>
    <name evidence="3" type="ORF">GCM10025783_27350</name>
</gene>